<proteinExistence type="predicted"/>
<reference evidence="1 2" key="1">
    <citation type="submission" date="2020-08" db="EMBL/GenBank/DDBJ databases">
        <title>Sequencing the genomes of 1000 actinobacteria strains.</title>
        <authorList>
            <person name="Klenk H.-P."/>
        </authorList>
    </citation>
    <scope>NUCLEOTIDE SEQUENCE [LARGE SCALE GENOMIC DNA]</scope>
    <source>
        <strain evidence="1 2">DSM 45859</strain>
    </source>
</reference>
<evidence type="ECO:0000313" key="2">
    <source>
        <dbReference type="Proteomes" id="UP000581769"/>
    </source>
</evidence>
<dbReference type="EMBL" id="JACHMG010000001">
    <property type="protein sequence ID" value="MBB4689688.1"/>
    <property type="molecule type" value="Genomic_DNA"/>
</dbReference>
<accession>A0A840J8H3</accession>
<dbReference type="RefSeq" id="WP_184784171.1">
    <property type="nucleotide sequence ID" value="NZ_JACHMG010000001.1"/>
</dbReference>
<organism evidence="1 2">
    <name type="scientific">Amycolatopsis jiangsuensis</name>
    <dbReference type="NCBI Taxonomy" id="1181879"/>
    <lineage>
        <taxon>Bacteria</taxon>
        <taxon>Bacillati</taxon>
        <taxon>Actinomycetota</taxon>
        <taxon>Actinomycetes</taxon>
        <taxon>Pseudonocardiales</taxon>
        <taxon>Pseudonocardiaceae</taxon>
        <taxon>Amycolatopsis</taxon>
    </lineage>
</organism>
<dbReference type="Proteomes" id="UP000581769">
    <property type="component" value="Unassembled WGS sequence"/>
</dbReference>
<protein>
    <submittedName>
        <fullName evidence="1">Uncharacterized protein</fullName>
    </submittedName>
</protein>
<gene>
    <name evidence="1" type="ORF">BJY18_007173</name>
</gene>
<sequence>MTAFIYLDAAAMRPVIGGVWHLTRLSAIPAPGGVITMLCNKTAASAFGTLSERSAHGVPTQCLYCDFEYRRIHGYEIPPNHPGLRTPPRRS</sequence>
<comment type="caution">
    <text evidence="1">The sequence shown here is derived from an EMBL/GenBank/DDBJ whole genome shotgun (WGS) entry which is preliminary data.</text>
</comment>
<name>A0A840J8H3_9PSEU</name>
<dbReference type="AlphaFoldDB" id="A0A840J8H3"/>
<evidence type="ECO:0000313" key="1">
    <source>
        <dbReference type="EMBL" id="MBB4689688.1"/>
    </source>
</evidence>
<keyword evidence="2" id="KW-1185">Reference proteome</keyword>